<evidence type="ECO:0000313" key="2">
    <source>
        <dbReference type="Proteomes" id="UP001259587"/>
    </source>
</evidence>
<comment type="caution">
    <text evidence="1">The sequence shown here is derived from an EMBL/GenBank/DDBJ whole genome shotgun (WGS) entry which is preliminary data.</text>
</comment>
<sequence>MSAATLHDLIGVGFGPSNLALATPQLKAPVFLQGFCEATHGLSDTLLSVLPLRSEEIGEALYAVLDLSNSAHKALTKPLASVV</sequence>
<dbReference type="EMBL" id="JAVDTH010000030">
    <property type="protein sequence ID" value="MDR6714531.1"/>
    <property type="molecule type" value="Genomic_DNA"/>
</dbReference>
<keyword evidence="2" id="KW-1185">Reference proteome</keyword>
<reference evidence="1" key="1">
    <citation type="submission" date="2023-07" db="EMBL/GenBank/DDBJ databases">
        <title>Sorghum-associated microbial communities from plants grown in Nebraska, USA.</title>
        <authorList>
            <person name="Schachtman D."/>
        </authorList>
    </citation>
    <scope>NUCLEOTIDE SEQUENCE</scope>
    <source>
        <strain evidence="1">BE56</strain>
    </source>
</reference>
<dbReference type="Proteomes" id="UP001259587">
    <property type="component" value="Unassembled WGS sequence"/>
</dbReference>
<protein>
    <submittedName>
        <fullName evidence="1">Lysine/ornithine N-monooxygenase</fullName>
    </submittedName>
</protein>
<accession>A0ACC6K7Y8</accession>
<organism evidence="1 2">
    <name type="scientific">Pseudomonas hunanensis</name>
    <dbReference type="NCBI Taxonomy" id="1247546"/>
    <lineage>
        <taxon>Bacteria</taxon>
        <taxon>Pseudomonadati</taxon>
        <taxon>Pseudomonadota</taxon>
        <taxon>Gammaproteobacteria</taxon>
        <taxon>Pseudomonadales</taxon>
        <taxon>Pseudomonadaceae</taxon>
        <taxon>Pseudomonas</taxon>
    </lineage>
</organism>
<name>A0ACC6K7Y8_9PSED</name>
<evidence type="ECO:0000313" key="1">
    <source>
        <dbReference type="EMBL" id="MDR6714531.1"/>
    </source>
</evidence>
<proteinExistence type="predicted"/>
<gene>
    <name evidence="1" type="ORF">J2W83_004167</name>
</gene>